<keyword evidence="2" id="KW-1185">Reference proteome</keyword>
<comment type="caution">
    <text evidence="1">The sequence shown here is derived from an EMBL/GenBank/DDBJ whole genome shotgun (WGS) entry which is preliminary data.</text>
</comment>
<proteinExistence type="predicted"/>
<evidence type="ECO:0000313" key="2">
    <source>
        <dbReference type="Proteomes" id="UP001054945"/>
    </source>
</evidence>
<accession>A0AAV4VVG3</accession>
<evidence type="ECO:0000313" key="1">
    <source>
        <dbReference type="EMBL" id="GIY73944.1"/>
    </source>
</evidence>
<sequence>MHPERRKTMPGGEKRSEWRHVRRGYPTFRSTTRHIRTFRWARDCLSLGTRRRQFLKIFRLALITNRNDDVSLSRLLPLLMGFNE</sequence>
<dbReference type="AlphaFoldDB" id="A0AAV4VVG3"/>
<gene>
    <name evidence="1" type="ORF">CEXT_222081</name>
</gene>
<dbReference type="EMBL" id="BPLR01015142">
    <property type="protein sequence ID" value="GIY73944.1"/>
    <property type="molecule type" value="Genomic_DNA"/>
</dbReference>
<name>A0AAV4VVG3_CAEEX</name>
<organism evidence="1 2">
    <name type="scientific">Caerostris extrusa</name>
    <name type="common">Bark spider</name>
    <name type="synonym">Caerostris bankana</name>
    <dbReference type="NCBI Taxonomy" id="172846"/>
    <lineage>
        <taxon>Eukaryota</taxon>
        <taxon>Metazoa</taxon>
        <taxon>Ecdysozoa</taxon>
        <taxon>Arthropoda</taxon>
        <taxon>Chelicerata</taxon>
        <taxon>Arachnida</taxon>
        <taxon>Araneae</taxon>
        <taxon>Araneomorphae</taxon>
        <taxon>Entelegynae</taxon>
        <taxon>Araneoidea</taxon>
        <taxon>Araneidae</taxon>
        <taxon>Caerostris</taxon>
    </lineage>
</organism>
<protein>
    <submittedName>
        <fullName evidence="1">Uncharacterized protein</fullName>
    </submittedName>
</protein>
<dbReference type="Proteomes" id="UP001054945">
    <property type="component" value="Unassembled WGS sequence"/>
</dbReference>
<reference evidence="1 2" key="1">
    <citation type="submission" date="2021-06" db="EMBL/GenBank/DDBJ databases">
        <title>Caerostris extrusa draft genome.</title>
        <authorList>
            <person name="Kono N."/>
            <person name="Arakawa K."/>
        </authorList>
    </citation>
    <scope>NUCLEOTIDE SEQUENCE [LARGE SCALE GENOMIC DNA]</scope>
</reference>